<evidence type="ECO:0000256" key="2">
    <source>
        <dbReference type="ARBA" id="ARBA00022692"/>
    </source>
</evidence>
<evidence type="ECO:0000256" key="3">
    <source>
        <dbReference type="ARBA" id="ARBA00022989"/>
    </source>
</evidence>
<dbReference type="EMBL" id="JAGHQM010001653">
    <property type="protein sequence ID" value="KAH0553003.1"/>
    <property type="molecule type" value="Genomic_DNA"/>
</dbReference>
<keyword evidence="4 5" id="KW-0472">Membrane</keyword>
<feature type="transmembrane region" description="Helical" evidence="5">
    <location>
        <begin position="183"/>
        <end position="203"/>
    </location>
</feature>
<feature type="transmembrane region" description="Helical" evidence="5">
    <location>
        <begin position="303"/>
        <end position="325"/>
    </location>
</feature>
<keyword evidence="7" id="KW-1185">Reference proteome</keyword>
<dbReference type="InterPro" id="IPR036259">
    <property type="entry name" value="MFS_trans_sf"/>
</dbReference>
<dbReference type="Gene3D" id="1.20.1250.20">
    <property type="entry name" value="MFS general substrate transporter like domains"/>
    <property type="match status" value="1"/>
</dbReference>
<feature type="transmembrane region" description="Helical" evidence="5">
    <location>
        <begin position="268"/>
        <end position="291"/>
    </location>
</feature>
<accession>A0A9P8L5B4</accession>
<name>A0A9P8L5B4_9PEZI</name>
<keyword evidence="3 5" id="KW-1133">Transmembrane helix</keyword>
<evidence type="ECO:0000313" key="6">
    <source>
        <dbReference type="EMBL" id="KAH0553003.1"/>
    </source>
</evidence>
<dbReference type="GO" id="GO:0016020">
    <property type="term" value="C:membrane"/>
    <property type="evidence" value="ECO:0007669"/>
    <property type="project" value="UniProtKB-SubCell"/>
</dbReference>
<feature type="transmembrane region" description="Helical" evidence="5">
    <location>
        <begin position="234"/>
        <end position="256"/>
    </location>
</feature>
<evidence type="ECO:0000313" key="7">
    <source>
        <dbReference type="Proteomes" id="UP000750711"/>
    </source>
</evidence>
<proteinExistence type="predicted"/>
<feature type="transmembrane region" description="Helical" evidence="5">
    <location>
        <begin position="49"/>
        <end position="69"/>
    </location>
</feature>
<organism evidence="6 7">
    <name type="scientific">Trichoglossum hirsutum</name>
    <dbReference type="NCBI Taxonomy" id="265104"/>
    <lineage>
        <taxon>Eukaryota</taxon>
        <taxon>Fungi</taxon>
        <taxon>Dikarya</taxon>
        <taxon>Ascomycota</taxon>
        <taxon>Pezizomycotina</taxon>
        <taxon>Geoglossomycetes</taxon>
        <taxon>Geoglossales</taxon>
        <taxon>Geoglossaceae</taxon>
        <taxon>Trichoglossum</taxon>
    </lineage>
</organism>
<keyword evidence="2 5" id="KW-0812">Transmembrane</keyword>
<reference evidence="6" key="1">
    <citation type="submission" date="2021-03" db="EMBL/GenBank/DDBJ databases">
        <title>Comparative genomics and phylogenomic investigation of the class Geoglossomycetes provide insights into ecological specialization and systematics.</title>
        <authorList>
            <person name="Melie T."/>
            <person name="Pirro S."/>
            <person name="Miller A.N."/>
            <person name="Quandt A."/>
        </authorList>
    </citation>
    <scope>NUCLEOTIDE SEQUENCE</scope>
    <source>
        <strain evidence="6">CAQ_001_2017</strain>
    </source>
</reference>
<comment type="subcellular location">
    <subcellularLocation>
        <location evidence="1">Membrane</location>
        <topology evidence="1">Multi-pass membrane protein</topology>
    </subcellularLocation>
</comment>
<dbReference type="SUPFAM" id="SSF103473">
    <property type="entry name" value="MFS general substrate transporter"/>
    <property type="match status" value="1"/>
</dbReference>
<dbReference type="AlphaFoldDB" id="A0A9P8L5B4"/>
<feature type="transmembrane region" description="Helical" evidence="5">
    <location>
        <begin position="21"/>
        <end position="43"/>
    </location>
</feature>
<evidence type="ECO:0000256" key="4">
    <source>
        <dbReference type="ARBA" id="ARBA00023136"/>
    </source>
</evidence>
<comment type="caution">
    <text evidence="6">The sequence shown here is derived from an EMBL/GenBank/DDBJ whole genome shotgun (WGS) entry which is preliminary data.</text>
</comment>
<evidence type="ECO:0000256" key="5">
    <source>
        <dbReference type="SAM" id="Phobius"/>
    </source>
</evidence>
<dbReference type="PANTHER" id="PTHR23507:SF1">
    <property type="entry name" value="FI18259P1-RELATED"/>
    <property type="match status" value="1"/>
</dbReference>
<dbReference type="GO" id="GO:0022857">
    <property type="term" value="F:transmembrane transporter activity"/>
    <property type="evidence" value="ECO:0007669"/>
    <property type="project" value="TreeGrafter"/>
</dbReference>
<protein>
    <submittedName>
        <fullName evidence="6">Uncharacterized protein</fullName>
    </submittedName>
</protein>
<dbReference type="PANTHER" id="PTHR23507">
    <property type="entry name" value="ZGC:174356"/>
    <property type="match status" value="1"/>
</dbReference>
<dbReference type="Proteomes" id="UP000750711">
    <property type="component" value="Unassembled WGS sequence"/>
</dbReference>
<feature type="transmembrane region" description="Helical" evidence="5">
    <location>
        <begin position="210"/>
        <end position="228"/>
    </location>
</feature>
<evidence type="ECO:0000256" key="1">
    <source>
        <dbReference type="ARBA" id="ARBA00004141"/>
    </source>
</evidence>
<gene>
    <name evidence="6" type="ORF">GP486_006799</name>
</gene>
<sequence>MSCMVFVVVADVTMERQRVTLFARMDIAILTSELVATLLSSILMAPSPWLPMCLGLLFASLGSVLLIALPETLGQELITSRAVEGIPDGGSPSVDNFTVPYNLRKTSLYSTIMGEVKNGIVRIWKSSEVWLHNLQILCLLSTFSVRRLGRMSAKLLLPYISKHFSLTIAQSGILMSLRSGVSIVLLLLILPCAAYLLGMAGLTGPWKDLLLARTSSILLAVGCLIIGLSLRLDLVIVGLVVTTLGSVFSLIVRSLLSSMVETQQLGSVFAAAAVFDTLGMLTSGPALAGLLHLGLEWGGMYRGLPFLGAGAMYSLIVCIMCVAAVGQRGHERPGLILQEVLPGTLYFVVRPANLPLRDGMTASLSMPSAIIMPSALSCRPPLLCRPSEAHGGATALHADNNVLDEPAKKRNCEVIRHADPSPQSAFALIYRRAFHICFIGGASVSPMALECYCIPLGPLVLECSEAEHGVGNWLSASVMGIQMSI</sequence>